<proteinExistence type="predicted"/>
<dbReference type="OrthoDB" id="3696282at2"/>
<name>A0A3N1CX19_9ACTN</name>
<dbReference type="Proteomes" id="UP000272400">
    <property type="component" value="Unassembled WGS sequence"/>
</dbReference>
<dbReference type="RefSeq" id="WP_123665289.1">
    <property type="nucleotide sequence ID" value="NZ_RJKE01000001.1"/>
</dbReference>
<sequence length="84" mass="9473">MRVGTQFTGALGPGQTGQWFTHSWPQDWHVTWNFMPTTPQPGGPQIEWEVDVERASATSVTYWFTVKNLGSAPTDFEARYAVLN</sequence>
<protein>
    <submittedName>
        <fullName evidence="1">Uncharacterized protein</fullName>
    </submittedName>
</protein>
<keyword evidence="2" id="KW-1185">Reference proteome</keyword>
<reference evidence="1 2" key="1">
    <citation type="submission" date="2018-11" db="EMBL/GenBank/DDBJ databases">
        <title>Sequencing the genomes of 1000 actinobacteria strains.</title>
        <authorList>
            <person name="Klenk H.-P."/>
        </authorList>
    </citation>
    <scope>NUCLEOTIDE SEQUENCE [LARGE SCALE GENOMIC DNA]</scope>
    <source>
        <strain evidence="1 2">DSM 44254</strain>
    </source>
</reference>
<organism evidence="1 2">
    <name type="scientific">Actinocorallia herbida</name>
    <dbReference type="NCBI Taxonomy" id="58109"/>
    <lineage>
        <taxon>Bacteria</taxon>
        <taxon>Bacillati</taxon>
        <taxon>Actinomycetota</taxon>
        <taxon>Actinomycetes</taxon>
        <taxon>Streptosporangiales</taxon>
        <taxon>Thermomonosporaceae</taxon>
        <taxon>Actinocorallia</taxon>
    </lineage>
</organism>
<comment type="caution">
    <text evidence="1">The sequence shown here is derived from an EMBL/GenBank/DDBJ whole genome shotgun (WGS) entry which is preliminary data.</text>
</comment>
<gene>
    <name evidence="1" type="ORF">EDD29_3380</name>
</gene>
<evidence type="ECO:0000313" key="1">
    <source>
        <dbReference type="EMBL" id="ROO85831.1"/>
    </source>
</evidence>
<evidence type="ECO:0000313" key="2">
    <source>
        <dbReference type="Proteomes" id="UP000272400"/>
    </source>
</evidence>
<dbReference type="AlphaFoldDB" id="A0A3N1CX19"/>
<dbReference type="EMBL" id="RJKE01000001">
    <property type="protein sequence ID" value="ROO85831.1"/>
    <property type="molecule type" value="Genomic_DNA"/>
</dbReference>
<accession>A0A3N1CX19</accession>